<feature type="compositionally biased region" description="Polar residues" evidence="1">
    <location>
        <begin position="1190"/>
        <end position="1203"/>
    </location>
</feature>
<dbReference type="Proteomes" id="UP000326939">
    <property type="component" value="Chromosome 12"/>
</dbReference>
<feature type="compositionally biased region" description="Polar residues" evidence="1">
    <location>
        <begin position="915"/>
        <end position="958"/>
    </location>
</feature>
<feature type="region of interest" description="Disordered" evidence="1">
    <location>
        <begin position="697"/>
        <end position="1097"/>
    </location>
</feature>
<feature type="compositionally biased region" description="Polar residues" evidence="1">
    <location>
        <begin position="1025"/>
        <end position="1034"/>
    </location>
</feature>
<evidence type="ECO:0000256" key="1">
    <source>
        <dbReference type="SAM" id="MobiDB-lite"/>
    </source>
</evidence>
<feature type="compositionally biased region" description="Polar residues" evidence="1">
    <location>
        <begin position="1043"/>
        <end position="1064"/>
    </location>
</feature>
<feature type="compositionally biased region" description="Polar residues" evidence="1">
    <location>
        <begin position="1163"/>
        <end position="1179"/>
    </location>
</feature>
<proteinExistence type="predicted"/>
<feature type="region of interest" description="Disordered" evidence="1">
    <location>
        <begin position="65"/>
        <end position="170"/>
    </location>
</feature>
<dbReference type="InterPro" id="IPR038808">
    <property type="entry name" value="MOS1-like"/>
</dbReference>
<feature type="compositionally biased region" description="Polar residues" evidence="1">
    <location>
        <begin position="474"/>
        <end position="484"/>
    </location>
</feature>
<feature type="compositionally biased region" description="Basic and acidic residues" evidence="1">
    <location>
        <begin position="1542"/>
        <end position="1563"/>
    </location>
</feature>
<feature type="compositionally biased region" description="Polar residues" evidence="1">
    <location>
        <begin position="128"/>
        <end position="150"/>
    </location>
</feature>
<dbReference type="GO" id="GO:0040029">
    <property type="term" value="P:epigenetic regulation of gene expression"/>
    <property type="evidence" value="ECO:0007669"/>
    <property type="project" value="TreeGrafter"/>
</dbReference>
<feature type="compositionally biased region" description="Basic and acidic residues" evidence="1">
    <location>
        <begin position="870"/>
        <end position="888"/>
    </location>
</feature>
<feature type="compositionally biased region" description="Polar residues" evidence="1">
    <location>
        <begin position="229"/>
        <end position="239"/>
    </location>
</feature>
<feature type="compositionally biased region" description="Polar residues" evidence="1">
    <location>
        <begin position="1363"/>
        <end position="1390"/>
    </location>
</feature>
<feature type="compositionally biased region" description="Basic and acidic residues" evidence="1">
    <location>
        <begin position="815"/>
        <end position="837"/>
    </location>
</feature>
<name>A0A5N5KPM3_9ROSI</name>
<feature type="compositionally biased region" description="Basic and acidic residues" evidence="1">
    <location>
        <begin position="754"/>
        <end position="776"/>
    </location>
</feature>
<accession>A0A5N5KPM3</accession>
<feature type="compositionally biased region" description="Basic and acidic residues" evidence="1">
    <location>
        <begin position="544"/>
        <end position="566"/>
    </location>
</feature>
<feature type="compositionally biased region" description="Polar residues" evidence="1">
    <location>
        <begin position="1230"/>
        <end position="1239"/>
    </location>
</feature>
<dbReference type="EMBL" id="VDCV01000012">
    <property type="protein sequence ID" value="KAB5532068.1"/>
    <property type="molecule type" value="Genomic_DNA"/>
</dbReference>
<feature type="compositionally biased region" description="Basic and acidic residues" evidence="1">
    <location>
        <begin position="1318"/>
        <end position="1332"/>
    </location>
</feature>
<evidence type="ECO:0000313" key="3">
    <source>
        <dbReference type="Proteomes" id="UP000326939"/>
    </source>
</evidence>
<feature type="compositionally biased region" description="Polar residues" evidence="1">
    <location>
        <begin position="278"/>
        <end position="287"/>
    </location>
</feature>
<feature type="compositionally biased region" description="Low complexity" evidence="1">
    <location>
        <begin position="260"/>
        <end position="271"/>
    </location>
</feature>
<feature type="compositionally biased region" description="Basic and acidic residues" evidence="1">
    <location>
        <begin position="844"/>
        <end position="862"/>
    </location>
</feature>
<keyword evidence="3" id="KW-1185">Reference proteome</keyword>
<feature type="compositionally biased region" description="Polar residues" evidence="1">
    <location>
        <begin position="697"/>
        <end position="709"/>
    </location>
</feature>
<feature type="compositionally biased region" description="Basic and acidic residues" evidence="1">
    <location>
        <begin position="896"/>
        <end position="914"/>
    </location>
</feature>
<feature type="region of interest" description="Disordered" evidence="1">
    <location>
        <begin position="656"/>
        <end position="680"/>
    </location>
</feature>
<reference evidence="3" key="1">
    <citation type="journal article" date="2019" name="Gigascience">
        <title>De novo genome assembly of the endangered Acer yangbiense, a plant species with extremely small populations endemic to Yunnan Province, China.</title>
        <authorList>
            <person name="Yang J."/>
            <person name="Wariss H.M."/>
            <person name="Tao L."/>
            <person name="Zhang R."/>
            <person name="Yun Q."/>
            <person name="Hollingsworth P."/>
            <person name="Dao Z."/>
            <person name="Luo G."/>
            <person name="Guo H."/>
            <person name="Ma Y."/>
            <person name="Sun W."/>
        </authorList>
    </citation>
    <scope>NUCLEOTIDE SEQUENCE [LARGE SCALE GENOMIC DNA]</scope>
    <source>
        <strain evidence="3">cv. br00</strain>
    </source>
</reference>
<feature type="compositionally biased region" description="Basic residues" evidence="1">
    <location>
        <begin position="987"/>
        <end position="998"/>
    </location>
</feature>
<evidence type="ECO:0008006" key="4">
    <source>
        <dbReference type="Google" id="ProtNLM"/>
    </source>
</evidence>
<comment type="caution">
    <text evidence="2">The sequence shown here is derived from an EMBL/GenBank/DDBJ whole genome shotgun (WGS) entry which is preliminary data.</text>
</comment>
<feature type="compositionally biased region" description="Pro residues" evidence="1">
    <location>
        <begin position="382"/>
        <end position="399"/>
    </location>
</feature>
<feature type="compositionally biased region" description="Polar residues" evidence="1">
    <location>
        <begin position="662"/>
        <end position="677"/>
    </location>
</feature>
<feature type="compositionally biased region" description="Basic and acidic residues" evidence="1">
    <location>
        <begin position="1423"/>
        <end position="1452"/>
    </location>
</feature>
<feature type="compositionally biased region" description="Polar residues" evidence="1">
    <location>
        <begin position="966"/>
        <end position="976"/>
    </location>
</feature>
<dbReference type="PANTHER" id="PTHR34805">
    <property type="entry name" value="PROTEIN MODIFIER OF SNC1 1"/>
    <property type="match status" value="1"/>
</dbReference>
<feature type="compositionally biased region" description="Basic and acidic residues" evidence="1">
    <location>
        <begin position="1508"/>
        <end position="1523"/>
    </location>
</feature>
<feature type="compositionally biased region" description="Polar residues" evidence="1">
    <location>
        <begin position="68"/>
        <end position="91"/>
    </location>
</feature>
<feature type="compositionally biased region" description="Polar residues" evidence="1">
    <location>
        <begin position="495"/>
        <end position="510"/>
    </location>
</feature>
<feature type="region of interest" description="Disordered" evidence="1">
    <location>
        <begin position="1293"/>
        <end position="1588"/>
    </location>
</feature>
<organism evidence="2 3">
    <name type="scientific">Salix brachista</name>
    <dbReference type="NCBI Taxonomy" id="2182728"/>
    <lineage>
        <taxon>Eukaryota</taxon>
        <taxon>Viridiplantae</taxon>
        <taxon>Streptophyta</taxon>
        <taxon>Embryophyta</taxon>
        <taxon>Tracheophyta</taxon>
        <taxon>Spermatophyta</taxon>
        <taxon>Magnoliopsida</taxon>
        <taxon>eudicotyledons</taxon>
        <taxon>Gunneridae</taxon>
        <taxon>Pentapetalae</taxon>
        <taxon>rosids</taxon>
        <taxon>fabids</taxon>
        <taxon>Malpighiales</taxon>
        <taxon>Salicaceae</taxon>
        <taxon>Saliceae</taxon>
        <taxon>Salix</taxon>
    </lineage>
</organism>
<gene>
    <name evidence="2" type="ORF">DKX38_018738</name>
</gene>
<feature type="region of interest" description="Disordered" evidence="1">
    <location>
        <begin position="1159"/>
        <end position="1239"/>
    </location>
</feature>
<feature type="region of interest" description="Disordered" evidence="1">
    <location>
        <begin position="229"/>
        <end position="287"/>
    </location>
</feature>
<protein>
    <recommendedName>
        <fullName evidence="4">BAT2 N-terminal domain-containing protein</fullName>
    </recommendedName>
</protein>
<feature type="region of interest" description="Disordered" evidence="1">
    <location>
        <begin position="381"/>
        <end position="415"/>
    </location>
</feature>
<sequence length="1588" mass="174605">MTSSTLTGERRWASARKGGMTVLGKVAVPKPINLPSQRLENHGLDPNVEIVPKLDPQLLPNLDRGTYSWGTRSSSSTPNAWGSSTLSPNTDGGSGSPSHLSGRPSSGGSGTRPSTASSDRTHEPITNAWGSNSRPSSASGALTSNQSSPVSLRPRSAETRPGSSHLSRFAEPLSDNSVAWGTTGTAEKLSGRHYHIVNVEFKSKHFVELGNEPLFVEKLNMLPGVTSSKNDGFSLTSGDFPTLGSEKESSGKNIESQDCGSYSHPGSSSGGVAPAMESTGNSAGNASIKTNAKIEPANSWRRENPMYGEDGLRPNMEKWHPDPHLYPNSNIRHQNYDSWRAPPVNNHPSGVWYRGPPGGPPFAPPIAPGGFPIEPFPYYRPQIPPPALANPQQGPPPGSGPRGPHPKNGDVFRPHMHDAYIRPGMPFGHGFYPGPVPYENYYGPPVGFCNPNDRDIQYMGMAVGPAPYNRYSGQNTTDPGNSHGRSGGYGPSGHTMVSEQLESGHQQDTRGTYKVLKQHDGLEGKDEEQKRDAKMTINTSYPGKADHERKSSWENSWRDDDKKNGERDTRRFGKEFCFEATNNQGGARVKPLEHVGNWKAAAESSVKELKHSEHAASAFPEVPAAPKDPNLIRKIEGFNLKAWSSDGRLEVKFVSSREEQNNRLQVSNAKSNHSSNEAGFHEDRISVADKCLEVQDANKTANSRRSTQGMHGRSDHHGKRRFITQEADGWRRRSQVADSQSVLSSHFGSSNVYRQDHGSADATEKSDFCHQGKYDGETVPPQPDPSDSLTQRDTMKELAIQRIKLREKEEEEQEREQKAKEPAKELKAIQRIKMREKEEEEQEREQQKAKALAKELNKRTKAAENSSEVLPEKPKVTHKESIVIHDQLEPLQQDVSHADSDHPDKAPQIHDSRASKQTRVSYRQKQNGPLGTTSNDKLLFSTTEAPKNVTDTAANTPVSLKGFDEITSNSESTLPINPTAMAESSVNHRRKSRNGKNKQKMDEASTLEVVTPTLSKETAAALDTSAESGNSKVSESLLDPSVFQPQPDSRDGNQSMDQHTSSTNEEAHGRVNYQWKLQHSRKMPRNPQANKSTEKFLSGETVIWAPVRSHNKIEATDEGTQKNVADAISAPMKSDQQVQNNARTKRAEIERYIPKPVAKEMAQQGSSPQSVAPSINQITPDEAAGRPESGSLSVESSQTSATSMAKVGSTLEAKNGDDRQNKYGKMHGSCRQQGSAESTKSFICRNVKKSIEHQVQKPDVRSAKEQLCNSDDWNESDGWNIPENFDVPVTALATKDQGATARGRRQSYRGQKGTGYSHDPDGKKIYTGDTEKVYAQTSGSEMHQADLPATSKENRSVGERSASHWQPRSQPYSAINQRGSRTNGGQNTGSEVGRGNKKDSTSQTCMPLLPQPGKDIATFKAQPHPDRSLSEKSHLEEAPHTAHQEGKNERKISSHKGLCPSIPVEPSPLNMDFQQEHRVPSGFRKNGNQNSRFSKEHDSHGEWSGSGKDNKQHNVPANRERQRPNSHYEYQPVGPQNIYKDSNFESSKDGSHYSVARSRERGQGRPRHGGGNPHVRQTGSARVDANYD</sequence>
<feature type="compositionally biased region" description="Basic and acidic residues" evidence="1">
    <location>
        <begin position="1352"/>
        <end position="1362"/>
    </location>
</feature>
<feature type="compositionally biased region" description="Polar residues" evidence="1">
    <location>
        <begin position="736"/>
        <end position="753"/>
    </location>
</feature>
<dbReference type="PANTHER" id="PTHR34805:SF1">
    <property type="entry name" value="PROTEIN MODIFIER OF SNC1 1"/>
    <property type="match status" value="1"/>
</dbReference>
<evidence type="ECO:0000313" key="2">
    <source>
        <dbReference type="EMBL" id="KAB5532068.1"/>
    </source>
</evidence>
<feature type="region of interest" description="Disordered" evidence="1">
    <location>
        <begin position="474"/>
        <end position="566"/>
    </location>
</feature>
<feature type="compositionally biased region" description="Basic and acidic residues" evidence="1">
    <location>
        <begin position="517"/>
        <end position="534"/>
    </location>
</feature>